<gene>
    <name evidence="2" type="ORF">EV421DRAFT_571935</name>
</gene>
<dbReference type="Proteomes" id="UP001175226">
    <property type="component" value="Unassembled WGS sequence"/>
</dbReference>
<feature type="signal peptide" evidence="1">
    <location>
        <begin position="1"/>
        <end position="16"/>
    </location>
</feature>
<evidence type="ECO:0008006" key="4">
    <source>
        <dbReference type="Google" id="ProtNLM"/>
    </source>
</evidence>
<dbReference type="EMBL" id="JAUEPT010000025">
    <property type="protein sequence ID" value="KAK0442665.1"/>
    <property type="molecule type" value="Genomic_DNA"/>
</dbReference>
<sequence>MSILFLFLTTTTPGYRQCSITPLVSTASSVATIEEIACVGASEGGQDLNISHWTVMVGNKSDETRLNGKI</sequence>
<name>A0AA39JIP7_9AGAR</name>
<comment type="caution">
    <text evidence="2">The sequence shown here is derived from an EMBL/GenBank/DDBJ whole genome shotgun (WGS) entry which is preliminary data.</text>
</comment>
<protein>
    <recommendedName>
        <fullName evidence="4">Secreted protein</fullName>
    </recommendedName>
</protein>
<accession>A0AA39JIP7</accession>
<reference evidence="2" key="1">
    <citation type="submission" date="2023-06" db="EMBL/GenBank/DDBJ databases">
        <authorList>
            <consortium name="Lawrence Berkeley National Laboratory"/>
            <person name="Ahrendt S."/>
            <person name="Sahu N."/>
            <person name="Indic B."/>
            <person name="Wong-Bajracharya J."/>
            <person name="Merenyi Z."/>
            <person name="Ke H.-M."/>
            <person name="Monk M."/>
            <person name="Kocsube S."/>
            <person name="Drula E."/>
            <person name="Lipzen A."/>
            <person name="Balint B."/>
            <person name="Henrissat B."/>
            <person name="Andreopoulos B."/>
            <person name="Martin F.M."/>
            <person name="Harder C.B."/>
            <person name="Rigling D."/>
            <person name="Ford K.L."/>
            <person name="Foster G.D."/>
            <person name="Pangilinan J."/>
            <person name="Papanicolaou A."/>
            <person name="Barry K."/>
            <person name="LaButti K."/>
            <person name="Viragh M."/>
            <person name="Koriabine M."/>
            <person name="Yan M."/>
            <person name="Riley R."/>
            <person name="Champramary S."/>
            <person name="Plett K.L."/>
            <person name="Tsai I.J."/>
            <person name="Slot J."/>
            <person name="Sipos G."/>
            <person name="Plett J."/>
            <person name="Nagy L.G."/>
            <person name="Grigoriev I.V."/>
        </authorList>
    </citation>
    <scope>NUCLEOTIDE SEQUENCE</scope>
    <source>
        <strain evidence="2">FPL87.14</strain>
    </source>
</reference>
<keyword evidence="3" id="KW-1185">Reference proteome</keyword>
<evidence type="ECO:0000313" key="2">
    <source>
        <dbReference type="EMBL" id="KAK0442665.1"/>
    </source>
</evidence>
<organism evidence="2 3">
    <name type="scientific">Armillaria borealis</name>
    <dbReference type="NCBI Taxonomy" id="47425"/>
    <lineage>
        <taxon>Eukaryota</taxon>
        <taxon>Fungi</taxon>
        <taxon>Dikarya</taxon>
        <taxon>Basidiomycota</taxon>
        <taxon>Agaricomycotina</taxon>
        <taxon>Agaricomycetes</taxon>
        <taxon>Agaricomycetidae</taxon>
        <taxon>Agaricales</taxon>
        <taxon>Marasmiineae</taxon>
        <taxon>Physalacriaceae</taxon>
        <taxon>Armillaria</taxon>
    </lineage>
</organism>
<evidence type="ECO:0000256" key="1">
    <source>
        <dbReference type="SAM" id="SignalP"/>
    </source>
</evidence>
<keyword evidence="1" id="KW-0732">Signal</keyword>
<evidence type="ECO:0000313" key="3">
    <source>
        <dbReference type="Proteomes" id="UP001175226"/>
    </source>
</evidence>
<feature type="chain" id="PRO_5041468276" description="Secreted protein" evidence="1">
    <location>
        <begin position="17"/>
        <end position="70"/>
    </location>
</feature>
<dbReference type="AlphaFoldDB" id="A0AA39JIP7"/>
<proteinExistence type="predicted"/>